<dbReference type="Proteomes" id="UP000246800">
    <property type="component" value="Unassembled WGS sequence"/>
</dbReference>
<name>A0A317YTC0_STAPS</name>
<dbReference type="EMBL" id="QEIT01000010">
    <property type="protein sequence ID" value="PWZ76734.1"/>
    <property type="molecule type" value="Genomic_DNA"/>
</dbReference>
<protein>
    <submittedName>
        <fullName evidence="1">DUF3884 domain-containing protein</fullName>
    </submittedName>
</protein>
<reference evidence="1 2" key="1">
    <citation type="journal article" date="2018" name="Vet. Microbiol.">
        <title>Clonal diversity and geographic distribution of methicillin-resistant Staphylococcus pseudintermedius from Australian animals: Discovery of novel sequence types.</title>
        <authorList>
            <person name="Worthing K.A."/>
            <person name="Abraham S."/>
            <person name="Coombs G.W."/>
            <person name="Pang S."/>
            <person name="Saputra S."/>
            <person name="Jordan D."/>
            <person name="Trott D.J."/>
            <person name="Norris J.M."/>
        </authorList>
    </citation>
    <scope>NUCLEOTIDE SEQUENCE [LARGE SCALE GENOMIC DNA]</scope>
    <source>
        <strain evidence="1 2">ST525 1</strain>
    </source>
</reference>
<dbReference type="RefSeq" id="WP_063284913.1">
    <property type="nucleotide sequence ID" value="NZ_BAAFHQ010000047.1"/>
</dbReference>
<comment type="caution">
    <text evidence="1">The sequence shown here is derived from an EMBL/GenBank/DDBJ whole genome shotgun (WGS) entry which is preliminary data.</text>
</comment>
<gene>
    <name evidence="1" type="ORF">DD902_01600</name>
</gene>
<dbReference type="AlphaFoldDB" id="A0A317YTC0"/>
<dbReference type="InterPro" id="IPR024979">
    <property type="entry name" value="DUF3884"/>
</dbReference>
<organism evidence="1 2">
    <name type="scientific">Staphylococcus pseudintermedius</name>
    <dbReference type="NCBI Taxonomy" id="283734"/>
    <lineage>
        <taxon>Bacteria</taxon>
        <taxon>Bacillati</taxon>
        <taxon>Bacillota</taxon>
        <taxon>Bacilli</taxon>
        <taxon>Bacillales</taxon>
        <taxon>Staphylococcaceae</taxon>
        <taxon>Staphylococcus</taxon>
        <taxon>Staphylococcus intermedius group</taxon>
    </lineage>
</organism>
<evidence type="ECO:0000313" key="1">
    <source>
        <dbReference type="EMBL" id="PWZ76734.1"/>
    </source>
</evidence>
<sequence length="102" mass="12297">MIKISLKKILCQLSQKKLYEKTFQSIYIVDFSLLDRAPLFKDEFKVIGTWYSYSGKRWICHTELSTEQFKKMITKNIDHKDLEKVKFYLDYLPFSITNEIPF</sequence>
<proteinExistence type="predicted"/>
<evidence type="ECO:0000313" key="2">
    <source>
        <dbReference type="Proteomes" id="UP000246800"/>
    </source>
</evidence>
<accession>A0A317YTC0</accession>
<dbReference type="Pfam" id="PF13024">
    <property type="entry name" value="DUF3884"/>
    <property type="match status" value="1"/>
</dbReference>